<dbReference type="WBParaSite" id="SSLN_0000669401-mRNA-1">
    <property type="protein sequence ID" value="SSLN_0000669401-mRNA-1"/>
    <property type="gene ID" value="SSLN_0000669401"/>
</dbReference>
<sequence length="142" mass="15790">MKNIFKAIKAIYGPCIKGSAPLLSFDGTTLLTEKSKILKHWAEHFRNILYCSSAISDAAIVRLPQVDTSNDLDLPPSLLETTRAVQLISSGKAPGSDVIPLEVYKHGGSRLMAELTTLFQEMWRQGQVPQEFKDVTIINLYK</sequence>
<proteinExistence type="predicted"/>
<name>A0A183SQJ0_SCHSO</name>
<dbReference type="EMBL" id="UYSU01033709">
    <property type="protein sequence ID" value="VDL92873.1"/>
    <property type="molecule type" value="Genomic_DNA"/>
</dbReference>
<evidence type="ECO:0000313" key="3">
    <source>
        <dbReference type="WBParaSite" id="SSLN_0000669401-mRNA-1"/>
    </source>
</evidence>
<protein>
    <submittedName>
        <fullName evidence="1 3">Uncharacterized protein</fullName>
    </submittedName>
</protein>
<dbReference type="PANTHER" id="PTHR19446">
    <property type="entry name" value="REVERSE TRANSCRIPTASES"/>
    <property type="match status" value="1"/>
</dbReference>
<reference evidence="3" key="1">
    <citation type="submission" date="2016-06" db="UniProtKB">
        <authorList>
            <consortium name="WormBaseParasite"/>
        </authorList>
    </citation>
    <scope>IDENTIFICATION</scope>
</reference>
<dbReference type="AlphaFoldDB" id="A0A183SQJ0"/>
<evidence type="ECO:0000313" key="1">
    <source>
        <dbReference type="EMBL" id="VDL92873.1"/>
    </source>
</evidence>
<organism evidence="3">
    <name type="scientific">Schistocephalus solidus</name>
    <name type="common">Tapeworm</name>
    <dbReference type="NCBI Taxonomy" id="70667"/>
    <lineage>
        <taxon>Eukaryota</taxon>
        <taxon>Metazoa</taxon>
        <taxon>Spiralia</taxon>
        <taxon>Lophotrochozoa</taxon>
        <taxon>Platyhelminthes</taxon>
        <taxon>Cestoda</taxon>
        <taxon>Eucestoda</taxon>
        <taxon>Diphyllobothriidea</taxon>
        <taxon>Diphyllobothriidae</taxon>
        <taxon>Schistocephalus</taxon>
    </lineage>
</organism>
<keyword evidence="2" id="KW-1185">Reference proteome</keyword>
<accession>A0A183SQJ0</accession>
<evidence type="ECO:0000313" key="2">
    <source>
        <dbReference type="Proteomes" id="UP000275846"/>
    </source>
</evidence>
<dbReference type="Proteomes" id="UP000275846">
    <property type="component" value="Unassembled WGS sequence"/>
</dbReference>
<gene>
    <name evidence="1" type="ORF">SSLN_LOCUS6488</name>
</gene>
<dbReference type="OrthoDB" id="6247796at2759"/>
<reference evidence="1 2" key="2">
    <citation type="submission" date="2018-11" db="EMBL/GenBank/DDBJ databases">
        <authorList>
            <consortium name="Pathogen Informatics"/>
        </authorList>
    </citation>
    <scope>NUCLEOTIDE SEQUENCE [LARGE SCALE GENOMIC DNA]</scope>
    <source>
        <strain evidence="1 2">NST_G2</strain>
    </source>
</reference>